<proteinExistence type="predicted"/>
<gene>
    <name evidence="2" type="ORF">K452DRAFT_79741</name>
</gene>
<evidence type="ECO:0000313" key="2">
    <source>
        <dbReference type="EMBL" id="KAF2139023.1"/>
    </source>
</evidence>
<feature type="signal peptide" evidence="1">
    <location>
        <begin position="1"/>
        <end position="21"/>
    </location>
</feature>
<feature type="chain" id="PRO_5025591190" evidence="1">
    <location>
        <begin position="22"/>
        <end position="162"/>
    </location>
</feature>
<dbReference type="GeneID" id="54304666"/>
<evidence type="ECO:0000256" key="1">
    <source>
        <dbReference type="SAM" id="SignalP"/>
    </source>
</evidence>
<dbReference type="RefSeq" id="XP_033394736.1">
    <property type="nucleotide sequence ID" value="XM_033547159.1"/>
</dbReference>
<protein>
    <submittedName>
        <fullName evidence="2">Uncharacterized protein</fullName>
    </submittedName>
</protein>
<dbReference type="AlphaFoldDB" id="A0A6A6B6I0"/>
<organism evidence="2 3">
    <name type="scientific">Aplosporella prunicola CBS 121167</name>
    <dbReference type="NCBI Taxonomy" id="1176127"/>
    <lineage>
        <taxon>Eukaryota</taxon>
        <taxon>Fungi</taxon>
        <taxon>Dikarya</taxon>
        <taxon>Ascomycota</taxon>
        <taxon>Pezizomycotina</taxon>
        <taxon>Dothideomycetes</taxon>
        <taxon>Dothideomycetes incertae sedis</taxon>
        <taxon>Botryosphaeriales</taxon>
        <taxon>Aplosporellaceae</taxon>
        <taxon>Aplosporella</taxon>
    </lineage>
</organism>
<keyword evidence="1" id="KW-0732">Signal</keyword>
<reference evidence="2" key="1">
    <citation type="journal article" date="2020" name="Stud. Mycol.">
        <title>101 Dothideomycetes genomes: a test case for predicting lifestyles and emergence of pathogens.</title>
        <authorList>
            <person name="Haridas S."/>
            <person name="Albert R."/>
            <person name="Binder M."/>
            <person name="Bloem J."/>
            <person name="Labutti K."/>
            <person name="Salamov A."/>
            <person name="Andreopoulos B."/>
            <person name="Baker S."/>
            <person name="Barry K."/>
            <person name="Bills G."/>
            <person name="Bluhm B."/>
            <person name="Cannon C."/>
            <person name="Castanera R."/>
            <person name="Culley D."/>
            <person name="Daum C."/>
            <person name="Ezra D."/>
            <person name="Gonzalez J."/>
            <person name="Henrissat B."/>
            <person name="Kuo A."/>
            <person name="Liang C."/>
            <person name="Lipzen A."/>
            <person name="Lutzoni F."/>
            <person name="Magnuson J."/>
            <person name="Mondo S."/>
            <person name="Nolan M."/>
            <person name="Ohm R."/>
            <person name="Pangilinan J."/>
            <person name="Park H.-J."/>
            <person name="Ramirez L."/>
            <person name="Alfaro M."/>
            <person name="Sun H."/>
            <person name="Tritt A."/>
            <person name="Yoshinaga Y."/>
            <person name="Zwiers L.-H."/>
            <person name="Turgeon B."/>
            <person name="Goodwin S."/>
            <person name="Spatafora J."/>
            <person name="Crous P."/>
            <person name="Grigoriev I."/>
        </authorList>
    </citation>
    <scope>NUCLEOTIDE SEQUENCE</scope>
    <source>
        <strain evidence="2">CBS 121167</strain>
    </source>
</reference>
<evidence type="ECO:0000313" key="3">
    <source>
        <dbReference type="Proteomes" id="UP000799438"/>
    </source>
</evidence>
<keyword evidence="3" id="KW-1185">Reference proteome</keyword>
<name>A0A6A6B6I0_9PEZI</name>
<sequence length="162" mass="17880">MHARTHHPLLLALKPIARCAAQHSPPALSVCLSFSLSPIVLLIACVLASRASCTILCKGREARPAHHARCCLPWVSGLSVAAVASRHPRVRARHVPTVVSHARGRGYAAELWWVGGWWWCWVLVCCGRWLELWGVGGRGLWWCLRGGEKVVGWMDGSKALLR</sequence>
<accession>A0A6A6B6I0</accession>
<dbReference type="EMBL" id="ML995494">
    <property type="protein sequence ID" value="KAF2139023.1"/>
    <property type="molecule type" value="Genomic_DNA"/>
</dbReference>
<dbReference type="Proteomes" id="UP000799438">
    <property type="component" value="Unassembled WGS sequence"/>
</dbReference>